<evidence type="ECO:0000313" key="1">
    <source>
        <dbReference type="EMBL" id="KAH7910182.1"/>
    </source>
</evidence>
<reference evidence="1" key="1">
    <citation type="journal article" date="2021" name="New Phytol.">
        <title>Evolutionary innovations through gain and loss of genes in the ectomycorrhizal Boletales.</title>
        <authorList>
            <person name="Wu G."/>
            <person name="Miyauchi S."/>
            <person name="Morin E."/>
            <person name="Kuo A."/>
            <person name="Drula E."/>
            <person name="Varga T."/>
            <person name="Kohler A."/>
            <person name="Feng B."/>
            <person name="Cao Y."/>
            <person name="Lipzen A."/>
            <person name="Daum C."/>
            <person name="Hundley H."/>
            <person name="Pangilinan J."/>
            <person name="Johnson J."/>
            <person name="Barry K."/>
            <person name="LaButti K."/>
            <person name="Ng V."/>
            <person name="Ahrendt S."/>
            <person name="Min B."/>
            <person name="Choi I.G."/>
            <person name="Park H."/>
            <person name="Plett J.M."/>
            <person name="Magnuson J."/>
            <person name="Spatafora J.W."/>
            <person name="Nagy L.G."/>
            <person name="Henrissat B."/>
            <person name="Grigoriev I.V."/>
            <person name="Yang Z.L."/>
            <person name="Xu J."/>
            <person name="Martin F.M."/>
        </authorList>
    </citation>
    <scope>NUCLEOTIDE SEQUENCE</scope>
    <source>
        <strain evidence="1">ATCC 28755</strain>
    </source>
</reference>
<organism evidence="1 2">
    <name type="scientific">Hygrophoropsis aurantiaca</name>
    <dbReference type="NCBI Taxonomy" id="72124"/>
    <lineage>
        <taxon>Eukaryota</taxon>
        <taxon>Fungi</taxon>
        <taxon>Dikarya</taxon>
        <taxon>Basidiomycota</taxon>
        <taxon>Agaricomycotina</taxon>
        <taxon>Agaricomycetes</taxon>
        <taxon>Agaricomycetidae</taxon>
        <taxon>Boletales</taxon>
        <taxon>Coniophorineae</taxon>
        <taxon>Hygrophoropsidaceae</taxon>
        <taxon>Hygrophoropsis</taxon>
    </lineage>
</organism>
<keyword evidence="2" id="KW-1185">Reference proteome</keyword>
<protein>
    <submittedName>
        <fullName evidence="1">Uncharacterized protein</fullName>
    </submittedName>
</protein>
<gene>
    <name evidence="1" type="ORF">BJ138DRAFT_139798</name>
</gene>
<evidence type="ECO:0000313" key="2">
    <source>
        <dbReference type="Proteomes" id="UP000790377"/>
    </source>
</evidence>
<dbReference type="Proteomes" id="UP000790377">
    <property type="component" value="Unassembled WGS sequence"/>
</dbReference>
<proteinExistence type="predicted"/>
<dbReference type="EMBL" id="MU267724">
    <property type="protein sequence ID" value="KAH7910182.1"/>
    <property type="molecule type" value="Genomic_DNA"/>
</dbReference>
<name>A0ACB8AA88_9AGAM</name>
<comment type="caution">
    <text evidence="1">The sequence shown here is derived from an EMBL/GenBank/DDBJ whole genome shotgun (WGS) entry which is preliminary data.</text>
</comment>
<accession>A0ACB8AA88</accession>
<sequence>MLGRRLVHRSACAYTLVGPPHPISNLRPVLYDDPPPLPNRKNTNTSTNTSTNTNTNTTNTNNIRHPYSLREFRHDADAHAQYTLASELRYKLAQEQLDAFNHNYWLESNTRFEAAKQSVLDSLRAPEPSQSPSSPSHPPTSPTPSHTSPSPTHPDPLTLERALSEFYKKWVVQESARQAAYSAEWRRRNAETILLAARVEYQRFKARISRTLGMS</sequence>